<dbReference type="Pfam" id="PF00067">
    <property type="entry name" value="p450"/>
    <property type="match status" value="1"/>
</dbReference>
<dbReference type="AlphaFoldDB" id="A0AAJ1WK06"/>
<accession>A0AAJ1WK06</accession>
<dbReference type="CDD" id="cd20625">
    <property type="entry name" value="CYP164-like"/>
    <property type="match status" value="1"/>
</dbReference>
<dbReference type="FunFam" id="1.10.630.10:FF:000018">
    <property type="entry name" value="Cytochrome P450 monooxygenase"/>
    <property type="match status" value="1"/>
</dbReference>
<dbReference type="InterPro" id="IPR001128">
    <property type="entry name" value="Cyt_P450"/>
</dbReference>
<dbReference type="PANTHER" id="PTHR46696:SF4">
    <property type="entry name" value="BIOTIN BIOSYNTHESIS CYTOCHROME P450"/>
    <property type="match status" value="1"/>
</dbReference>
<evidence type="ECO:0000256" key="3">
    <source>
        <dbReference type="ARBA" id="ARBA00022723"/>
    </source>
</evidence>
<keyword evidence="5 7" id="KW-0408">Iron</keyword>
<dbReference type="PROSITE" id="PS00086">
    <property type="entry name" value="CYTOCHROME_P450"/>
    <property type="match status" value="1"/>
</dbReference>
<evidence type="ECO:0000256" key="7">
    <source>
        <dbReference type="RuleBase" id="RU000461"/>
    </source>
</evidence>
<dbReference type="Gene3D" id="1.10.630.10">
    <property type="entry name" value="Cytochrome P450"/>
    <property type="match status" value="1"/>
</dbReference>
<dbReference type="InterPro" id="IPR017972">
    <property type="entry name" value="Cyt_P450_CS"/>
</dbReference>
<dbReference type="EMBL" id="JAUSUC010000033">
    <property type="protein sequence ID" value="MDQ0216033.1"/>
    <property type="molecule type" value="Genomic_DNA"/>
</dbReference>
<comment type="caution">
    <text evidence="8">The sequence shown here is derived from an EMBL/GenBank/DDBJ whole genome shotgun (WGS) entry which is preliminary data.</text>
</comment>
<keyword evidence="3 7" id="KW-0479">Metal-binding</keyword>
<dbReference type="GO" id="GO:0016705">
    <property type="term" value="F:oxidoreductase activity, acting on paired donors, with incorporation or reduction of molecular oxygen"/>
    <property type="evidence" value="ECO:0007669"/>
    <property type="project" value="InterPro"/>
</dbReference>
<evidence type="ECO:0000256" key="4">
    <source>
        <dbReference type="ARBA" id="ARBA00023002"/>
    </source>
</evidence>
<evidence type="ECO:0000256" key="1">
    <source>
        <dbReference type="ARBA" id="ARBA00010617"/>
    </source>
</evidence>
<dbReference type="GO" id="GO:0004497">
    <property type="term" value="F:monooxygenase activity"/>
    <property type="evidence" value="ECO:0007669"/>
    <property type="project" value="UniProtKB-KW"/>
</dbReference>
<keyword evidence="4 7" id="KW-0560">Oxidoreductase</keyword>
<protein>
    <submittedName>
        <fullName evidence="8">Pimeloyl-[acyl-carrier protein] synthase</fullName>
        <ecNumber evidence="8">1.14.14.46</ecNumber>
    </submittedName>
</protein>
<reference evidence="8" key="1">
    <citation type="submission" date="2023-07" db="EMBL/GenBank/DDBJ databases">
        <title>Genomic Encyclopedia of Type Strains, Phase IV (KMG-IV): sequencing the most valuable type-strain genomes for metagenomic binning, comparative biology and taxonomic classification.</title>
        <authorList>
            <person name="Goeker M."/>
        </authorList>
    </citation>
    <scope>NUCLEOTIDE SEQUENCE</scope>
    <source>
        <strain evidence="8">DSM 23947</strain>
    </source>
</reference>
<sequence>MTIQIKPSQSFSLYSPEFINNPYPFYDQLRSVDPICWIHSLKYPGWYITGYEEAVAALKDTRLFNRIPLPETTKKYDHLKNIQNDMMLFKNKEDHKRLRLLVSEAFTQKAIEYYRPYIEETVHHLLDEVSGRKTMDVVLDFAFPLASSVIAKILGIPEKDRQRFREWAVDLIQAIDFTRSRRELLNGNETVMKLMIFFKELIHKRRQAPHDDVISYLIKEEEQGDKLTNNEIVSTCILLVIAGHETTVNLISNSILSLLNHQEQLSILKENPFLIEKAVEEFLRYESPTQMVARTASETLNLNGKTIKKGEQVYILLGAANRDPKKFEKANELEINRDPNPHLAFGYGSHFCIGSQLARFEAQVSIQTFVQKMNRLQLVHPSPQWRSLIGFRSLEELLITFDLD</sequence>
<organism evidence="8 9">
    <name type="scientific">Oikeobacillus pervagus</name>
    <dbReference type="NCBI Taxonomy" id="1325931"/>
    <lineage>
        <taxon>Bacteria</taxon>
        <taxon>Bacillati</taxon>
        <taxon>Bacillota</taxon>
        <taxon>Bacilli</taxon>
        <taxon>Bacillales</taxon>
        <taxon>Bacillaceae</taxon>
        <taxon>Oikeobacillus</taxon>
    </lineage>
</organism>
<dbReference type="PRINTS" id="PR00359">
    <property type="entry name" value="BP450"/>
</dbReference>
<evidence type="ECO:0000256" key="5">
    <source>
        <dbReference type="ARBA" id="ARBA00023004"/>
    </source>
</evidence>
<evidence type="ECO:0000313" key="9">
    <source>
        <dbReference type="Proteomes" id="UP001237207"/>
    </source>
</evidence>
<dbReference type="PANTHER" id="PTHR46696">
    <property type="entry name" value="P450, PUTATIVE (EUROFUNG)-RELATED"/>
    <property type="match status" value="1"/>
</dbReference>
<keyword evidence="9" id="KW-1185">Reference proteome</keyword>
<evidence type="ECO:0000313" key="8">
    <source>
        <dbReference type="EMBL" id="MDQ0216033.1"/>
    </source>
</evidence>
<comment type="similarity">
    <text evidence="1 7">Belongs to the cytochrome P450 family.</text>
</comment>
<keyword evidence="2 7" id="KW-0349">Heme</keyword>
<dbReference type="Proteomes" id="UP001237207">
    <property type="component" value="Unassembled WGS sequence"/>
</dbReference>
<evidence type="ECO:0000256" key="6">
    <source>
        <dbReference type="ARBA" id="ARBA00023033"/>
    </source>
</evidence>
<proteinExistence type="inferred from homology"/>
<dbReference type="InterPro" id="IPR002397">
    <property type="entry name" value="Cyt_P450_B"/>
</dbReference>
<keyword evidence="6 7" id="KW-0503">Monooxygenase</keyword>
<evidence type="ECO:0000256" key="2">
    <source>
        <dbReference type="ARBA" id="ARBA00022617"/>
    </source>
</evidence>
<dbReference type="InterPro" id="IPR036396">
    <property type="entry name" value="Cyt_P450_sf"/>
</dbReference>
<name>A0AAJ1WK06_9BACI</name>
<dbReference type="RefSeq" id="WP_307258032.1">
    <property type="nucleotide sequence ID" value="NZ_JAUSUC010000033.1"/>
</dbReference>
<dbReference type="GO" id="GO:0005506">
    <property type="term" value="F:iron ion binding"/>
    <property type="evidence" value="ECO:0007669"/>
    <property type="project" value="InterPro"/>
</dbReference>
<dbReference type="EC" id="1.14.14.46" evidence="8"/>
<dbReference type="GO" id="GO:0020037">
    <property type="term" value="F:heme binding"/>
    <property type="evidence" value="ECO:0007669"/>
    <property type="project" value="InterPro"/>
</dbReference>
<dbReference type="SUPFAM" id="SSF48264">
    <property type="entry name" value="Cytochrome P450"/>
    <property type="match status" value="1"/>
</dbReference>
<gene>
    <name evidence="8" type="ORF">J2S13_002455</name>
</gene>
<dbReference type="PRINTS" id="PR00385">
    <property type="entry name" value="P450"/>
</dbReference>